<name>D9Q031_ACIS3</name>
<dbReference type="Proteomes" id="UP000000346">
    <property type="component" value="Chromosome"/>
</dbReference>
<dbReference type="InParanoid" id="D9Q031"/>
<proteinExistence type="predicted"/>
<dbReference type="EMBL" id="CP001742">
    <property type="protein sequence ID" value="ADL18669.1"/>
    <property type="molecule type" value="Genomic_DNA"/>
</dbReference>
<accession>D9Q031</accession>
<dbReference type="KEGG" id="asc:ASAC_0262"/>
<evidence type="ECO:0000313" key="2">
    <source>
        <dbReference type="Proteomes" id="UP000000346"/>
    </source>
</evidence>
<evidence type="ECO:0000313" key="1">
    <source>
        <dbReference type="EMBL" id="ADL18669.1"/>
    </source>
</evidence>
<gene>
    <name evidence="1" type="ordered locus">ASAC_0262</name>
</gene>
<dbReference type="STRING" id="666510.ASAC_0262"/>
<dbReference type="AlphaFoldDB" id="D9Q031"/>
<keyword evidence="2" id="KW-1185">Reference proteome</keyword>
<organism evidence="1 2">
    <name type="scientific">Acidilobus saccharovorans (strain DSM 16705 / JCM 18335 / VKM B-2471 / 345-15)</name>
    <dbReference type="NCBI Taxonomy" id="666510"/>
    <lineage>
        <taxon>Archaea</taxon>
        <taxon>Thermoproteota</taxon>
        <taxon>Thermoprotei</taxon>
        <taxon>Acidilobales</taxon>
        <taxon>Acidilobaceae</taxon>
        <taxon>Acidilobus</taxon>
    </lineage>
</organism>
<protein>
    <submittedName>
        <fullName evidence="1">Uncharacterized protein</fullName>
    </submittedName>
</protein>
<dbReference type="HOGENOM" id="CLU_3056908_0_0_2"/>
<reference evidence="1 2" key="1">
    <citation type="journal article" date="2010" name="Appl. Environ. Microbiol.">
        <title>The genome sequence of the crenarchaeon Acidilobus saccharovorans supports a new order, Acidilobales, and suggests an important ecological role in terrestrial acidic hot springs.</title>
        <authorList>
            <person name="Mardanov A.V."/>
            <person name="Svetlitchnyi V.A."/>
            <person name="Beletsky A.V."/>
            <person name="Prokofeva M.I."/>
            <person name="Bonch-Osmolovskaya E.A."/>
            <person name="Ravin N.V."/>
            <person name="Skryabin K.G."/>
        </authorList>
    </citation>
    <scope>NUCLEOTIDE SEQUENCE [LARGE SCALE GENOMIC DNA]</scope>
    <source>
        <strain evidence="2">DSM 16705 / JCM 18335 / VKM B-2471 / 345-15</strain>
    </source>
</reference>
<dbReference type="GeneID" id="43500116"/>
<dbReference type="RefSeq" id="WP_013266181.1">
    <property type="nucleotide sequence ID" value="NC_014374.1"/>
</dbReference>
<sequence>MTLNNMLYLLPNITSRALETMSRKAISIADPTIADVSPTRERSIENVVSRFRA</sequence>